<evidence type="ECO:0000313" key="2">
    <source>
        <dbReference type="Proteomes" id="UP000564806"/>
    </source>
</evidence>
<protein>
    <submittedName>
        <fullName evidence="1">Uncharacterized protein</fullName>
    </submittedName>
</protein>
<proteinExistence type="predicted"/>
<sequence>MDADFFNALYDRIINVDPDILREIELHGSRYSDTQTIIEVKDQELKKQKRALDCCMNLMKRI</sequence>
<dbReference type="Proteomes" id="UP000564806">
    <property type="component" value="Unassembled WGS sequence"/>
</dbReference>
<organism evidence="1 2">
    <name type="scientific">Paenibacillus agri</name>
    <dbReference type="NCBI Taxonomy" id="2744309"/>
    <lineage>
        <taxon>Bacteria</taxon>
        <taxon>Bacillati</taxon>
        <taxon>Bacillota</taxon>
        <taxon>Bacilli</taxon>
        <taxon>Bacillales</taxon>
        <taxon>Paenibacillaceae</taxon>
        <taxon>Paenibacillus</taxon>
    </lineage>
</organism>
<dbReference type="AlphaFoldDB" id="A0A850EXC6"/>
<reference evidence="1" key="1">
    <citation type="submission" date="2020-06" db="EMBL/GenBank/DDBJ databases">
        <title>Paenibacillus sp. nov., isolated from soil.</title>
        <authorList>
            <person name="Seo Y.L."/>
        </authorList>
    </citation>
    <scope>NUCLEOTIDE SEQUENCE [LARGE SCALE GENOMIC DNA]</scope>
    <source>
        <strain evidence="1">JW14</strain>
    </source>
</reference>
<accession>A0A850EXC6</accession>
<keyword evidence="2" id="KW-1185">Reference proteome</keyword>
<dbReference type="RefSeq" id="WP_175374478.1">
    <property type="nucleotide sequence ID" value="NZ_JABWCS010000221.1"/>
</dbReference>
<evidence type="ECO:0000313" key="1">
    <source>
        <dbReference type="EMBL" id="NUU64127.1"/>
    </source>
</evidence>
<gene>
    <name evidence="1" type="ORF">HPT30_27630</name>
</gene>
<name>A0A850EXC6_9BACL</name>
<dbReference type="EMBL" id="JABWCS010000221">
    <property type="protein sequence ID" value="NUU64127.1"/>
    <property type="molecule type" value="Genomic_DNA"/>
</dbReference>
<comment type="caution">
    <text evidence="1">The sequence shown here is derived from an EMBL/GenBank/DDBJ whole genome shotgun (WGS) entry which is preliminary data.</text>
</comment>